<name>A0ABR2F1K4_9ROSI</name>
<keyword evidence="2" id="KW-1185">Reference proteome</keyword>
<reference evidence="1 2" key="1">
    <citation type="journal article" date="2024" name="G3 (Bethesda)">
        <title>Genome assembly of Hibiscus sabdariffa L. provides insights into metabolisms of medicinal natural products.</title>
        <authorList>
            <person name="Kim T."/>
        </authorList>
    </citation>
    <scope>NUCLEOTIDE SEQUENCE [LARGE SCALE GENOMIC DNA]</scope>
    <source>
        <strain evidence="1">TK-2024</strain>
        <tissue evidence="1">Old leaves</tissue>
    </source>
</reference>
<evidence type="ECO:0000313" key="2">
    <source>
        <dbReference type="Proteomes" id="UP001472677"/>
    </source>
</evidence>
<organism evidence="1 2">
    <name type="scientific">Hibiscus sabdariffa</name>
    <name type="common">roselle</name>
    <dbReference type="NCBI Taxonomy" id="183260"/>
    <lineage>
        <taxon>Eukaryota</taxon>
        <taxon>Viridiplantae</taxon>
        <taxon>Streptophyta</taxon>
        <taxon>Embryophyta</taxon>
        <taxon>Tracheophyta</taxon>
        <taxon>Spermatophyta</taxon>
        <taxon>Magnoliopsida</taxon>
        <taxon>eudicotyledons</taxon>
        <taxon>Gunneridae</taxon>
        <taxon>Pentapetalae</taxon>
        <taxon>rosids</taxon>
        <taxon>malvids</taxon>
        <taxon>Malvales</taxon>
        <taxon>Malvaceae</taxon>
        <taxon>Malvoideae</taxon>
        <taxon>Hibiscus</taxon>
    </lineage>
</organism>
<gene>
    <name evidence="1" type="ORF">V6N12_007371</name>
</gene>
<protein>
    <submittedName>
        <fullName evidence="1">Uncharacterized protein</fullName>
    </submittedName>
</protein>
<accession>A0ABR2F1K4</accession>
<evidence type="ECO:0000313" key="1">
    <source>
        <dbReference type="EMBL" id="KAK8568831.1"/>
    </source>
</evidence>
<dbReference type="Proteomes" id="UP001472677">
    <property type="component" value="Unassembled WGS sequence"/>
</dbReference>
<dbReference type="EMBL" id="JBBPBM010000009">
    <property type="protein sequence ID" value="KAK8568831.1"/>
    <property type="molecule type" value="Genomic_DNA"/>
</dbReference>
<comment type="caution">
    <text evidence="1">The sequence shown here is derived from an EMBL/GenBank/DDBJ whole genome shotgun (WGS) entry which is preliminary data.</text>
</comment>
<proteinExistence type="predicted"/>
<sequence length="67" mass="7629">MPSPQARGVVDRIGYVQVESWNSLSPNLKRLCVSCNYSCCFFSVTKVASTWQQTETKLRLVVVVRDF</sequence>